<dbReference type="PANTHER" id="PTHR36836">
    <property type="entry name" value="COLANIC ACID BIOSYNTHESIS PROTEIN WCAK"/>
    <property type="match status" value="1"/>
</dbReference>
<dbReference type="EC" id="2.4.-.-" evidence="2"/>
<reference evidence="2" key="1">
    <citation type="submission" date="2023-07" db="EMBL/GenBank/DDBJ databases">
        <title>Genome content predicts the carbon catabolic preferences of heterotrophic bacteria.</title>
        <authorList>
            <person name="Gralka M."/>
        </authorList>
    </citation>
    <scope>NUCLEOTIDE SEQUENCE</scope>
    <source>
        <strain evidence="2">I2M02</strain>
    </source>
</reference>
<evidence type="ECO:0000259" key="1">
    <source>
        <dbReference type="Pfam" id="PF04230"/>
    </source>
</evidence>
<feature type="domain" description="Polysaccharide pyruvyl transferase" evidence="1">
    <location>
        <begin position="22"/>
        <end position="276"/>
    </location>
</feature>
<dbReference type="InterPro" id="IPR007345">
    <property type="entry name" value="Polysacch_pyruvyl_Trfase"/>
</dbReference>
<accession>A0AAW7XX21</accession>
<organism evidence="2 3">
    <name type="scientific">Celeribacter halophilus</name>
    <dbReference type="NCBI Taxonomy" id="576117"/>
    <lineage>
        <taxon>Bacteria</taxon>
        <taxon>Pseudomonadati</taxon>
        <taxon>Pseudomonadota</taxon>
        <taxon>Alphaproteobacteria</taxon>
        <taxon>Rhodobacterales</taxon>
        <taxon>Roseobacteraceae</taxon>
        <taxon>Celeribacter</taxon>
    </lineage>
</organism>
<dbReference type="RefSeq" id="WP_303480836.1">
    <property type="nucleotide sequence ID" value="NZ_JAUOPJ010000020.1"/>
</dbReference>
<proteinExistence type="predicted"/>
<keyword evidence="2" id="KW-0328">Glycosyltransferase</keyword>
<dbReference type="Proteomes" id="UP001169823">
    <property type="component" value="Unassembled WGS sequence"/>
</dbReference>
<protein>
    <submittedName>
        <fullName evidence="2">Polysaccharide pyruvyl transferase family protein</fullName>
        <ecNumber evidence="2">2.4.-.-</ecNumber>
    </submittedName>
</protein>
<evidence type="ECO:0000313" key="2">
    <source>
        <dbReference type="EMBL" id="MDO6458822.1"/>
    </source>
</evidence>
<evidence type="ECO:0000313" key="3">
    <source>
        <dbReference type="Proteomes" id="UP001169823"/>
    </source>
</evidence>
<dbReference type="PANTHER" id="PTHR36836:SF1">
    <property type="entry name" value="COLANIC ACID BIOSYNTHESIS PROTEIN WCAK"/>
    <property type="match status" value="1"/>
</dbReference>
<gene>
    <name evidence="2" type="ORF">Q4494_17200</name>
</gene>
<keyword evidence="2" id="KW-0808">Transferase</keyword>
<name>A0AAW7XX21_9RHOB</name>
<dbReference type="GO" id="GO:0016757">
    <property type="term" value="F:glycosyltransferase activity"/>
    <property type="evidence" value="ECO:0007669"/>
    <property type="project" value="UniProtKB-KW"/>
</dbReference>
<comment type="caution">
    <text evidence="2">The sequence shown here is derived from an EMBL/GenBank/DDBJ whole genome shotgun (WGS) entry which is preliminary data.</text>
</comment>
<dbReference type="Pfam" id="PF04230">
    <property type="entry name" value="PS_pyruv_trans"/>
    <property type="match status" value="1"/>
</dbReference>
<sequence length="347" mass="39367">MTQSSQRPKRVAIFNDTSPGGHYGCFAVMSVLVEQLRRQNIEPVIFWPCSHDWRQYKDQIKSWDIDGLIVNGEGSIHNTATRERAKFLTELGPFCREVLKIPSFIVNASFYDLDEQAFRNLSAFDIISTRESKSQTYLREHGLASTLVPDFSFFSVPTTGLPNSRSGVFVTDSVFKDTTKALSKLANDYGFHFEVMKNTPEARSQFGMNLKKISREFKKLLKKLDPRPPFYHELATNMEFDRFLDRLRSSETVLTGRFHTTTLAIATRTPVLAIESNTPKISAVLTDIFASTERVRPLKEADLPDYFRKVAQGYDYSEDELAAIDAYLSHGRTALAGLFDSLASTLR</sequence>
<dbReference type="EMBL" id="JAUOPJ010000020">
    <property type="protein sequence ID" value="MDO6458822.1"/>
    <property type="molecule type" value="Genomic_DNA"/>
</dbReference>
<dbReference type="AlphaFoldDB" id="A0AAW7XX21"/>